<name>D3TSJ4_GLOMM</name>
<reference evidence="1" key="1">
    <citation type="journal article" date="2010" name="BMC Genomics">
        <title>An insight into the sialome of Glossina morsitans morsitans.</title>
        <authorList>
            <person name="Alves-Silva J."/>
            <person name="Ribeiro J.M."/>
            <person name="Van Den Abbeele J."/>
            <person name="Attardo G."/>
            <person name="Hao Z."/>
            <person name="Haines L.R."/>
            <person name="Soares M.B."/>
            <person name="Berriman M."/>
            <person name="Aksoy S."/>
            <person name="Lehane M.J."/>
        </authorList>
    </citation>
    <scope>NUCLEOTIDE SEQUENCE</scope>
    <source>
        <tissue evidence="1">Salivary gland</tissue>
    </source>
</reference>
<protein>
    <submittedName>
        <fullName evidence="1">Hypothetical secreted peptide</fullName>
    </submittedName>
</protein>
<accession>D3TSJ4</accession>
<evidence type="ECO:0000313" key="1">
    <source>
        <dbReference type="EMBL" id="ADD20672.1"/>
    </source>
</evidence>
<dbReference type="EMBL" id="EZ424396">
    <property type="protein sequence ID" value="ADD20672.1"/>
    <property type="molecule type" value="mRNA"/>
</dbReference>
<organism evidence="1">
    <name type="scientific">Glossina morsitans morsitans</name>
    <name type="common">Savannah tsetse fly</name>
    <dbReference type="NCBI Taxonomy" id="37546"/>
    <lineage>
        <taxon>Eukaryota</taxon>
        <taxon>Metazoa</taxon>
        <taxon>Ecdysozoa</taxon>
        <taxon>Arthropoda</taxon>
        <taxon>Hexapoda</taxon>
        <taxon>Insecta</taxon>
        <taxon>Pterygota</taxon>
        <taxon>Neoptera</taxon>
        <taxon>Endopterygota</taxon>
        <taxon>Diptera</taxon>
        <taxon>Brachycera</taxon>
        <taxon>Muscomorpha</taxon>
        <taxon>Hippoboscoidea</taxon>
        <taxon>Glossinidae</taxon>
        <taxon>Glossina</taxon>
    </lineage>
</organism>
<sequence length="72" mass="8760">MRSGMRTEQNVICPFLKLFLTLALYLRHIFSRFRELRYRLEACKSIENIPNWSTATMQRKRRAPFLSMFFAR</sequence>
<proteinExistence type="evidence at transcript level"/>
<reference evidence="1" key="2">
    <citation type="submission" date="2010-01" db="EMBL/GenBank/DDBJ databases">
        <authorList>
            <consortium name="International Glossina Genome Initiative"/>
            <person name="da Silva J."/>
            <person name="Ribeiro J.M.C."/>
            <person name="Abbeele J.V."/>
            <person name="Attardo G."/>
            <person name="Hao Z."/>
            <person name="Haines L.R."/>
            <person name="Soares M.B."/>
            <person name="Berriman M."/>
            <person name="Aksoy S."/>
            <person name="Lehane M.J."/>
        </authorList>
    </citation>
    <scope>NUCLEOTIDE SEQUENCE</scope>
    <source>
        <tissue evidence="1">Salivary gland</tissue>
    </source>
</reference>
<dbReference type="AlphaFoldDB" id="D3TSJ4"/>